<feature type="transmembrane region" description="Helical" evidence="4">
    <location>
        <begin position="218"/>
        <end position="238"/>
    </location>
</feature>
<evidence type="ECO:0000256" key="4">
    <source>
        <dbReference type="SAM" id="Phobius"/>
    </source>
</evidence>
<dbReference type="InterPro" id="IPR020846">
    <property type="entry name" value="MFS_dom"/>
</dbReference>
<dbReference type="SUPFAM" id="SSF103473">
    <property type="entry name" value="MFS general substrate transporter"/>
    <property type="match status" value="1"/>
</dbReference>
<feature type="transmembrane region" description="Helical" evidence="4">
    <location>
        <begin position="162"/>
        <end position="180"/>
    </location>
</feature>
<proteinExistence type="inferred from homology"/>
<evidence type="ECO:0000313" key="8">
    <source>
        <dbReference type="Proteomes" id="UP000077671"/>
    </source>
</evidence>
<dbReference type="InterPro" id="IPR036259">
    <property type="entry name" value="MFS_trans_sf"/>
</dbReference>
<reference evidence="6" key="3">
    <citation type="submission" date="2020-10" db="EMBL/GenBank/DDBJ databases">
        <authorList>
            <person name="Sedaghatjoo S."/>
        </authorList>
    </citation>
    <scope>NUCLEOTIDE SEQUENCE</scope>
    <source>
        <strain evidence="6">AZH3</strain>
    </source>
</reference>
<dbReference type="InterPro" id="IPR011701">
    <property type="entry name" value="MFS"/>
</dbReference>
<feature type="transmembrane region" description="Helical" evidence="4">
    <location>
        <begin position="250"/>
        <end position="270"/>
    </location>
</feature>
<dbReference type="EMBL" id="LWDD02000284">
    <property type="protein sequence ID" value="KAE8262053.1"/>
    <property type="molecule type" value="Genomic_DNA"/>
</dbReference>
<feature type="transmembrane region" description="Helical" evidence="4">
    <location>
        <begin position="424"/>
        <end position="447"/>
    </location>
</feature>
<dbReference type="PROSITE" id="PS50850">
    <property type="entry name" value="MFS"/>
    <property type="match status" value="1"/>
</dbReference>
<dbReference type="GO" id="GO:0022857">
    <property type="term" value="F:transmembrane transporter activity"/>
    <property type="evidence" value="ECO:0007669"/>
    <property type="project" value="InterPro"/>
</dbReference>
<reference evidence="7" key="1">
    <citation type="submission" date="2016-04" db="EMBL/GenBank/DDBJ databases">
        <authorList>
            <person name="Nguyen H.D."/>
            <person name="Kesanakurti P."/>
            <person name="Cullis J."/>
            <person name="Levesque C.A."/>
            <person name="Hambleton S."/>
        </authorList>
    </citation>
    <scope>NUCLEOTIDE SEQUENCE</scope>
    <source>
        <strain evidence="7">DAOMC 238032</strain>
    </source>
</reference>
<dbReference type="Gene3D" id="1.20.1250.20">
    <property type="entry name" value="MFS general substrate transporter like domains"/>
    <property type="match status" value="2"/>
</dbReference>
<dbReference type="AlphaFoldDB" id="A0A177V5Q3"/>
<feature type="transmembrane region" description="Helical" evidence="4">
    <location>
        <begin position="366"/>
        <end position="383"/>
    </location>
</feature>
<protein>
    <recommendedName>
        <fullName evidence="5">Major facilitator superfamily (MFS) profile domain-containing protein</fullName>
    </recommendedName>
</protein>
<feature type="transmembrane region" description="Helical" evidence="4">
    <location>
        <begin position="453"/>
        <end position="473"/>
    </location>
</feature>
<feature type="transmembrane region" description="Helical" evidence="4">
    <location>
        <begin position="186"/>
        <end position="206"/>
    </location>
</feature>
<name>A0A177V5Q3_9BASI</name>
<reference evidence="7" key="2">
    <citation type="journal article" date="2019" name="IMA Fungus">
        <title>Genome sequencing and comparison of five Tilletia species to identify candidate genes for the detection of regulated species infecting wheat.</title>
        <authorList>
            <person name="Nguyen H.D.T."/>
            <person name="Sultana T."/>
            <person name="Kesanakurti P."/>
            <person name="Hambleton S."/>
        </authorList>
    </citation>
    <scope>NUCLEOTIDE SEQUENCE</scope>
    <source>
        <strain evidence="7">DAOMC 238032</strain>
    </source>
</reference>
<comment type="similarity">
    <text evidence="2">Belongs to the major facilitator superfamily. Monocarboxylate porter (TC 2.A.1.13) family.</text>
</comment>
<keyword evidence="4" id="KW-0812">Transmembrane</keyword>
<feature type="transmembrane region" description="Helical" evidence="4">
    <location>
        <begin position="337"/>
        <end position="357"/>
    </location>
</feature>
<feature type="domain" description="Major facilitator superfamily (MFS) profile" evidence="5">
    <location>
        <begin position="90"/>
        <end position="478"/>
    </location>
</feature>
<evidence type="ECO:0000259" key="5">
    <source>
        <dbReference type="PROSITE" id="PS50850"/>
    </source>
</evidence>
<keyword evidence="9" id="KW-1185">Reference proteome</keyword>
<keyword evidence="4" id="KW-1133">Transmembrane helix</keyword>
<evidence type="ECO:0000256" key="2">
    <source>
        <dbReference type="ARBA" id="ARBA00006727"/>
    </source>
</evidence>
<evidence type="ECO:0000313" key="7">
    <source>
        <dbReference type="EMBL" id="KAE8262053.1"/>
    </source>
</evidence>
<accession>A0A177V5Q3</accession>
<dbReference type="GO" id="GO:0016020">
    <property type="term" value="C:membrane"/>
    <property type="evidence" value="ECO:0007669"/>
    <property type="project" value="UniProtKB-SubCell"/>
</dbReference>
<sequence>MTDSITAPAPAPTATISSRSITPISTQGNSHDVEKTAPSIPHDDDDDDRTAHEYPTTTEKGQNSDPSKEQDEAGPPVSEDDNLTFPEGGRGWYCVLGGFLCTFISFGYANSAGIFVEYYQNELLQGQSSSNLAWIASFQYFLLFFCGSLTGRIFDTGYYRPMFAAGIFLFLLGQCMLSLSTQYYQIFLTQGIILGISYGCIFQVGVTVPQQWFHRRRASAMGIVAAGSSTGGIVFPVMIKNLIPMIGFGWTMRVIALIAAFCLSLAFVCLKTRLPPSIDVHTPQGWRAVKWFDFSVFRQAEYSFFVLGSALAMLGLYSPFSFCDVWTTTHNIPANGYWLAVLNAASMFGRILPGFLADRVGRTNTLFPHLLAAGILMLVFPLTNNLTGMIFFSILYGFASGSYVSLIPASIGQLGPTSTIGTRLGMAFAGSSLGGLVGTPIAGAILGPDNTNWWGMSVFSGVMVIGGAMSILVSRQLTVRRTGSQKI</sequence>
<feature type="transmembrane region" description="Helical" evidence="4">
    <location>
        <begin position="131"/>
        <end position="150"/>
    </location>
</feature>
<evidence type="ECO:0000313" key="6">
    <source>
        <dbReference type="EMBL" id="CAD6922438.1"/>
    </source>
</evidence>
<evidence type="ECO:0000256" key="3">
    <source>
        <dbReference type="SAM" id="MobiDB-lite"/>
    </source>
</evidence>
<dbReference type="InterPro" id="IPR050327">
    <property type="entry name" value="Proton-linked_MCT"/>
</dbReference>
<feature type="transmembrane region" description="Helical" evidence="4">
    <location>
        <begin position="389"/>
        <end position="412"/>
    </location>
</feature>
<feature type="transmembrane region" description="Helical" evidence="4">
    <location>
        <begin position="92"/>
        <end position="111"/>
    </location>
</feature>
<comment type="subcellular location">
    <subcellularLocation>
        <location evidence="1">Membrane</location>
        <topology evidence="1">Multi-pass membrane protein</topology>
    </subcellularLocation>
</comment>
<evidence type="ECO:0000313" key="9">
    <source>
        <dbReference type="Proteomes" id="UP000836402"/>
    </source>
</evidence>
<feature type="compositionally biased region" description="Low complexity" evidence="3">
    <location>
        <begin position="1"/>
        <end position="26"/>
    </location>
</feature>
<gene>
    <name evidence="7" type="ORF">A4X03_0g2761</name>
    <name evidence="6" type="ORF">JKIAZH3_G3690</name>
</gene>
<dbReference type="Proteomes" id="UP000077671">
    <property type="component" value="Unassembled WGS sequence"/>
</dbReference>
<keyword evidence="4" id="KW-0472">Membrane</keyword>
<dbReference type="Proteomes" id="UP000836402">
    <property type="component" value="Unassembled WGS sequence"/>
</dbReference>
<dbReference type="PANTHER" id="PTHR11360">
    <property type="entry name" value="MONOCARBOXYLATE TRANSPORTER"/>
    <property type="match status" value="1"/>
</dbReference>
<dbReference type="PANTHER" id="PTHR11360:SF234">
    <property type="entry name" value="MFS-TYPE TRANSPORTER DBAD-RELATED"/>
    <property type="match status" value="1"/>
</dbReference>
<feature type="transmembrane region" description="Helical" evidence="4">
    <location>
        <begin position="300"/>
        <end position="317"/>
    </location>
</feature>
<dbReference type="EMBL" id="CAJHJG010002700">
    <property type="protein sequence ID" value="CAD6922438.1"/>
    <property type="molecule type" value="Genomic_DNA"/>
</dbReference>
<feature type="compositionally biased region" description="Polar residues" evidence="3">
    <location>
        <begin position="55"/>
        <end position="65"/>
    </location>
</feature>
<evidence type="ECO:0000256" key="1">
    <source>
        <dbReference type="ARBA" id="ARBA00004141"/>
    </source>
</evidence>
<organism evidence="7 8">
    <name type="scientific">Tilletia caries</name>
    <name type="common">wheat bunt fungus</name>
    <dbReference type="NCBI Taxonomy" id="13290"/>
    <lineage>
        <taxon>Eukaryota</taxon>
        <taxon>Fungi</taxon>
        <taxon>Dikarya</taxon>
        <taxon>Basidiomycota</taxon>
        <taxon>Ustilaginomycotina</taxon>
        <taxon>Exobasidiomycetes</taxon>
        <taxon>Tilletiales</taxon>
        <taxon>Tilletiaceae</taxon>
        <taxon>Tilletia</taxon>
    </lineage>
</organism>
<dbReference type="Pfam" id="PF07690">
    <property type="entry name" value="MFS_1"/>
    <property type="match status" value="1"/>
</dbReference>
<feature type="region of interest" description="Disordered" evidence="3">
    <location>
        <begin position="1"/>
        <end position="82"/>
    </location>
</feature>
<comment type="caution">
    <text evidence="7">The sequence shown here is derived from an EMBL/GenBank/DDBJ whole genome shotgun (WGS) entry which is preliminary data.</text>
</comment>